<dbReference type="NCBIfam" id="TIGR03814">
    <property type="entry name" value="Gln_ase"/>
    <property type="match status" value="1"/>
</dbReference>
<dbReference type="EMBL" id="BOMP01000197">
    <property type="protein sequence ID" value="GIE46278.1"/>
    <property type="molecule type" value="Genomic_DNA"/>
</dbReference>
<dbReference type="EC" id="3.5.1.2" evidence="3 7"/>
<evidence type="ECO:0000256" key="2">
    <source>
        <dbReference type="ARBA" id="ARBA00011881"/>
    </source>
</evidence>
<feature type="binding site" evidence="7">
    <location>
        <position position="261"/>
    </location>
    <ligand>
        <name>substrate</name>
    </ligand>
</feature>
<evidence type="ECO:0000313" key="11">
    <source>
        <dbReference type="Proteomes" id="UP000631312"/>
    </source>
</evidence>
<feature type="binding site" evidence="7">
    <location>
        <position position="167"/>
    </location>
    <ligand>
        <name>substrate</name>
    </ligand>
</feature>
<name>A0A7W7HL51_9ACTN</name>
<dbReference type="RefSeq" id="WP_188124338.1">
    <property type="nucleotide sequence ID" value="NZ_BOMP01000197.1"/>
</dbReference>
<comment type="similarity">
    <text evidence="1 7">Belongs to the glutaminase family.</text>
</comment>
<comment type="caution">
    <text evidence="9">The sequence shown here is derived from an EMBL/GenBank/DDBJ whole genome shotgun (WGS) entry which is preliminary data.</text>
</comment>
<feature type="binding site" evidence="7">
    <location>
        <position position="66"/>
    </location>
    <ligand>
        <name>substrate</name>
    </ligand>
</feature>
<dbReference type="FunFam" id="3.40.710.10:FF:000005">
    <property type="entry name" value="Glutaminase"/>
    <property type="match status" value="1"/>
</dbReference>
<dbReference type="Proteomes" id="UP000590511">
    <property type="component" value="Unassembled WGS sequence"/>
</dbReference>
<evidence type="ECO:0000313" key="9">
    <source>
        <dbReference type="EMBL" id="MBB4752501.1"/>
    </source>
</evidence>
<dbReference type="InterPro" id="IPR015868">
    <property type="entry name" value="Glutaminase"/>
</dbReference>
<evidence type="ECO:0000256" key="7">
    <source>
        <dbReference type="HAMAP-Rule" id="MF_00313"/>
    </source>
</evidence>
<sequence length="421" mass="43445">MSGLDVITEALTRVREECAAAGTGRVADYIPQLGHADPSWFALALASMDGHGYQAGDAEVPFTIQSVSKPFVHALVLAELGADELSRWVAAEPSGEAFNAISLQPGTGRPANPMINAGAIVTTGLVPATGAAGRFERIRALLSAFAGRPLDLDEQVYESERATGDRNRALAYLMRAAGTLPGAVDTVLDTYFRQCSVLVTTVDLAVMAGTLANGGRQPVTGEQVVPEPVAVQVLAVMATCGMYDVAGDWLLRVGLPAKSGVSGGVIAVSPARFGVAAFSPPLDAAGSSVRGVAALRTLSQRFGLHLMHAAATAAPTVTHAGRSGRIGRIAAQGALDFPAAERILFALDEVVPPDGALVCDLTQVTQIEAIAEALLSKAFARLAALGRPVAVAAQAGFPAAGPWRFHATVDAALAWAQAELR</sequence>
<dbReference type="PANTHER" id="PTHR12544">
    <property type="entry name" value="GLUTAMINASE"/>
    <property type="match status" value="1"/>
</dbReference>
<dbReference type="GO" id="GO:0006543">
    <property type="term" value="P:L-glutamine catabolic process"/>
    <property type="evidence" value="ECO:0007669"/>
    <property type="project" value="TreeGrafter"/>
</dbReference>
<evidence type="ECO:0000256" key="5">
    <source>
        <dbReference type="ARBA" id="ARBA00049534"/>
    </source>
</evidence>
<gene>
    <name evidence="7" type="primary">glsA</name>
    <name evidence="8" type="ORF">Alo02nite_91760</name>
    <name evidence="9" type="ORF">BJ964_006662</name>
</gene>
<accession>A0A7W7HL51</accession>
<evidence type="ECO:0000313" key="8">
    <source>
        <dbReference type="EMBL" id="GIE46278.1"/>
    </source>
</evidence>
<dbReference type="SUPFAM" id="SSF56601">
    <property type="entry name" value="beta-lactamase/transpeptidase-like"/>
    <property type="match status" value="1"/>
</dbReference>
<evidence type="ECO:0000256" key="4">
    <source>
        <dbReference type="ARBA" id="ARBA00022801"/>
    </source>
</evidence>
<dbReference type="AlphaFoldDB" id="A0A7W7HL51"/>
<organism evidence="9 10">
    <name type="scientific">Actinoplanes lobatus</name>
    <dbReference type="NCBI Taxonomy" id="113568"/>
    <lineage>
        <taxon>Bacteria</taxon>
        <taxon>Bacillati</taxon>
        <taxon>Actinomycetota</taxon>
        <taxon>Actinomycetes</taxon>
        <taxon>Micromonosporales</taxon>
        <taxon>Micromonosporaceae</taxon>
        <taxon>Actinoplanes</taxon>
    </lineage>
</organism>
<keyword evidence="4 7" id="KW-0378">Hydrolase</keyword>
<evidence type="ECO:0000313" key="10">
    <source>
        <dbReference type="Proteomes" id="UP000590511"/>
    </source>
</evidence>
<feature type="binding site" evidence="7">
    <location>
        <position position="191"/>
    </location>
    <ligand>
        <name>substrate</name>
    </ligand>
</feature>
<evidence type="ECO:0000256" key="1">
    <source>
        <dbReference type="ARBA" id="ARBA00011076"/>
    </source>
</evidence>
<dbReference type="GO" id="GO:0004359">
    <property type="term" value="F:glutaminase activity"/>
    <property type="evidence" value="ECO:0007669"/>
    <property type="project" value="UniProtKB-UniRule"/>
</dbReference>
<dbReference type="Pfam" id="PF04960">
    <property type="entry name" value="Glutaminase"/>
    <property type="match status" value="1"/>
</dbReference>
<keyword evidence="11" id="KW-1185">Reference proteome</keyword>
<feature type="binding site" evidence="7">
    <location>
        <position position="160"/>
    </location>
    <ligand>
        <name>substrate</name>
    </ligand>
</feature>
<feature type="binding site" evidence="7">
    <location>
        <position position="116"/>
    </location>
    <ligand>
        <name>substrate</name>
    </ligand>
</feature>
<evidence type="ECO:0000256" key="6">
    <source>
        <dbReference type="ARBA" id="ARBA00070405"/>
    </source>
</evidence>
<dbReference type="InterPro" id="IPR036513">
    <property type="entry name" value="STAS_dom_sf"/>
</dbReference>
<dbReference type="Gene3D" id="3.40.710.10">
    <property type="entry name" value="DD-peptidase/beta-lactamase superfamily"/>
    <property type="match status" value="1"/>
</dbReference>
<evidence type="ECO:0000256" key="3">
    <source>
        <dbReference type="ARBA" id="ARBA00012918"/>
    </source>
</evidence>
<dbReference type="Gene3D" id="3.30.750.24">
    <property type="entry name" value="STAS domain"/>
    <property type="match status" value="1"/>
</dbReference>
<dbReference type="HAMAP" id="MF_00313">
    <property type="entry name" value="Glutaminase"/>
    <property type="match status" value="1"/>
</dbReference>
<proteinExistence type="inferred from homology"/>
<dbReference type="GO" id="GO:0006537">
    <property type="term" value="P:glutamate biosynthetic process"/>
    <property type="evidence" value="ECO:0007669"/>
    <property type="project" value="TreeGrafter"/>
</dbReference>
<protein>
    <recommendedName>
        <fullName evidence="6 7">Glutaminase</fullName>
        <ecNumber evidence="3 7">3.5.1.2</ecNumber>
    </recommendedName>
</protein>
<comment type="subunit">
    <text evidence="2 7">Homotetramer.</text>
</comment>
<keyword evidence="7" id="KW-0007">Acetylation</keyword>
<dbReference type="Proteomes" id="UP000631312">
    <property type="component" value="Unassembled WGS sequence"/>
</dbReference>
<feature type="binding site" evidence="7">
    <location>
        <position position="243"/>
    </location>
    <ligand>
        <name>substrate</name>
    </ligand>
</feature>
<dbReference type="PANTHER" id="PTHR12544:SF29">
    <property type="entry name" value="GLUTAMINASE"/>
    <property type="match status" value="1"/>
</dbReference>
<dbReference type="InterPro" id="IPR012338">
    <property type="entry name" value="Beta-lactam/transpept-like"/>
</dbReference>
<dbReference type="EMBL" id="JACHNC010000001">
    <property type="protein sequence ID" value="MBB4752501.1"/>
    <property type="molecule type" value="Genomic_DNA"/>
</dbReference>
<reference evidence="9 10" key="1">
    <citation type="submission" date="2020-08" db="EMBL/GenBank/DDBJ databases">
        <title>Sequencing the genomes of 1000 actinobacteria strains.</title>
        <authorList>
            <person name="Klenk H.-P."/>
        </authorList>
    </citation>
    <scope>NUCLEOTIDE SEQUENCE [LARGE SCALE GENOMIC DNA]</scope>
    <source>
        <strain evidence="9 10">DSM 43150</strain>
    </source>
</reference>
<reference evidence="8 11" key="2">
    <citation type="submission" date="2021-01" db="EMBL/GenBank/DDBJ databases">
        <title>Whole genome shotgun sequence of Actinoplanes lobatus NBRC 12513.</title>
        <authorList>
            <person name="Komaki H."/>
            <person name="Tamura T."/>
        </authorList>
    </citation>
    <scope>NUCLEOTIDE SEQUENCE [LARGE SCALE GENOMIC DNA]</scope>
    <source>
        <strain evidence="8 11">NBRC 12513</strain>
    </source>
</reference>
<comment type="catalytic activity">
    <reaction evidence="5 7">
        <text>L-glutamine + H2O = L-glutamate + NH4(+)</text>
        <dbReference type="Rhea" id="RHEA:15889"/>
        <dbReference type="ChEBI" id="CHEBI:15377"/>
        <dbReference type="ChEBI" id="CHEBI:28938"/>
        <dbReference type="ChEBI" id="CHEBI:29985"/>
        <dbReference type="ChEBI" id="CHEBI:58359"/>
        <dbReference type="EC" id="3.5.1.2"/>
    </reaction>
</comment>